<dbReference type="Gene3D" id="2.60.40.10">
    <property type="entry name" value="Immunoglobulins"/>
    <property type="match status" value="1"/>
</dbReference>
<dbReference type="InterPro" id="IPR013783">
    <property type="entry name" value="Ig-like_fold"/>
</dbReference>
<reference evidence="3 4" key="1">
    <citation type="submission" date="2020-02" db="EMBL/GenBank/DDBJ databases">
        <title>Draft genome sequence of Lactococcus sp. Hs20B0-1.</title>
        <authorList>
            <person name="Noda S."/>
            <person name="Yuki M."/>
            <person name="Ohkuma M."/>
        </authorList>
    </citation>
    <scope>NUCLEOTIDE SEQUENCE [LARGE SCALE GENOMIC DNA]</scope>
    <source>
        <strain evidence="3 4">Hs20B0-1</strain>
    </source>
</reference>
<evidence type="ECO:0000256" key="1">
    <source>
        <dbReference type="SAM" id="Phobius"/>
    </source>
</evidence>
<dbReference type="AlphaFoldDB" id="A0A6A0B6L9"/>
<proteinExistence type="predicted"/>
<gene>
    <name evidence="3" type="ORF">Hs20B_13100</name>
</gene>
<dbReference type="RefSeq" id="WP_172356895.1">
    <property type="nucleotide sequence ID" value="NZ_BLLH01000007.1"/>
</dbReference>
<dbReference type="Pfam" id="PF17802">
    <property type="entry name" value="SpaA"/>
    <property type="match status" value="1"/>
</dbReference>
<evidence type="ECO:0000313" key="3">
    <source>
        <dbReference type="EMBL" id="GFH40912.1"/>
    </source>
</evidence>
<keyword evidence="1" id="KW-0472">Membrane</keyword>
<evidence type="ECO:0000259" key="2">
    <source>
        <dbReference type="Pfam" id="PF17802"/>
    </source>
</evidence>
<dbReference type="Proteomes" id="UP000475928">
    <property type="component" value="Unassembled WGS sequence"/>
</dbReference>
<feature type="domain" description="SpaA-like prealbumin fold" evidence="2">
    <location>
        <begin position="55"/>
        <end position="135"/>
    </location>
</feature>
<dbReference type="InterPro" id="IPR041033">
    <property type="entry name" value="SpaA_PFL_dom_1"/>
</dbReference>
<evidence type="ECO:0000313" key="4">
    <source>
        <dbReference type="Proteomes" id="UP000475928"/>
    </source>
</evidence>
<feature type="transmembrane region" description="Helical" evidence="1">
    <location>
        <begin position="305"/>
        <end position="324"/>
    </location>
</feature>
<accession>A0A6A0B6L9</accession>
<keyword evidence="1" id="KW-0812">Transmembrane</keyword>
<keyword evidence="1" id="KW-1133">Transmembrane helix</keyword>
<sequence length="334" mass="37092">MENRIQVKKSLLMFSVITIALVIGFLTFQTGRVDADTTSENSYQLSAELFDADFQTDTLMGAEFGLSETPDFSNQIILTSNQKGLLTDHTGQKTELLADKTYYLRENYAPIGFENLLYLYQIKIAQDGKAQVSLVKSDGTSLEKVPENIDLGSVTADKQLTLNLLNTAPYRVNLAGALKSEFTIRSYTRPAPETLDAKKLALSDAAFNKKATYTPRKLARGTVYLLTPKDQTLADYSIALYKNEAQQIEVKKAILVNGSWHFERYDDSLIESNIDTQTTEAIIILETVMKTPILLKTTMVSLSKSSIVVIILAIMSGAGIVYLWKIGNQVNQTK</sequence>
<feature type="transmembrane region" description="Helical" evidence="1">
    <location>
        <begin position="12"/>
        <end position="31"/>
    </location>
</feature>
<keyword evidence="4" id="KW-1185">Reference proteome</keyword>
<dbReference type="EMBL" id="BLLH01000007">
    <property type="protein sequence ID" value="GFH40912.1"/>
    <property type="molecule type" value="Genomic_DNA"/>
</dbReference>
<organism evidence="3 4">
    <name type="scientific">Pseudolactococcus insecticola</name>
    <dbReference type="NCBI Taxonomy" id="2709158"/>
    <lineage>
        <taxon>Bacteria</taxon>
        <taxon>Bacillati</taxon>
        <taxon>Bacillota</taxon>
        <taxon>Bacilli</taxon>
        <taxon>Lactobacillales</taxon>
        <taxon>Streptococcaceae</taxon>
        <taxon>Pseudolactococcus</taxon>
    </lineage>
</organism>
<comment type="caution">
    <text evidence="3">The sequence shown here is derived from an EMBL/GenBank/DDBJ whole genome shotgun (WGS) entry which is preliminary data.</text>
</comment>
<name>A0A6A0B6L9_9LACT</name>
<protein>
    <recommendedName>
        <fullName evidence="2">SpaA-like prealbumin fold domain-containing protein</fullName>
    </recommendedName>
</protein>